<dbReference type="Gene3D" id="1.10.150.250">
    <property type="entry name" value="Flavinator of succinate dehydrogenase"/>
    <property type="match status" value="1"/>
</dbReference>
<dbReference type="EMBL" id="UOEO01000224">
    <property type="protein sequence ID" value="VAW23105.1"/>
    <property type="molecule type" value="Genomic_DNA"/>
</dbReference>
<proteinExistence type="predicted"/>
<dbReference type="SUPFAM" id="SSF109910">
    <property type="entry name" value="YgfY-like"/>
    <property type="match status" value="1"/>
</dbReference>
<dbReference type="GO" id="GO:0005739">
    <property type="term" value="C:mitochondrion"/>
    <property type="evidence" value="ECO:0007669"/>
    <property type="project" value="TreeGrafter"/>
</dbReference>
<reference evidence="2" key="1">
    <citation type="submission" date="2018-06" db="EMBL/GenBank/DDBJ databases">
        <authorList>
            <person name="Zhirakovskaya E."/>
        </authorList>
    </citation>
    <scope>NUCLEOTIDE SEQUENCE</scope>
</reference>
<dbReference type="GO" id="GO:0006099">
    <property type="term" value="P:tricarboxylic acid cycle"/>
    <property type="evidence" value="ECO:0007669"/>
    <property type="project" value="TreeGrafter"/>
</dbReference>
<name>A0A3B0TWY8_9ZZZZ</name>
<dbReference type="AlphaFoldDB" id="A0A3B0TWY8"/>
<dbReference type="InterPro" id="IPR036714">
    <property type="entry name" value="SDH_sf"/>
</dbReference>
<protein>
    <submittedName>
        <fullName evidence="2">Succinate dehydrogenase flavin-adding protein, antitoxin of CptAB toxin-antitoxin</fullName>
    </submittedName>
</protein>
<dbReference type="Pfam" id="PF03937">
    <property type="entry name" value="Sdh5"/>
    <property type="match status" value="1"/>
</dbReference>
<dbReference type="GO" id="GO:0006121">
    <property type="term" value="P:mitochondrial electron transport, succinate to ubiquinone"/>
    <property type="evidence" value="ECO:0007669"/>
    <property type="project" value="TreeGrafter"/>
</dbReference>
<gene>
    <name evidence="2" type="ORF">MNBD_ALPHA12-1365</name>
</gene>
<dbReference type="PANTHER" id="PTHR12469">
    <property type="entry name" value="PROTEIN EMI5 HOMOLOG, MITOCHONDRIAL"/>
    <property type="match status" value="1"/>
</dbReference>
<keyword evidence="1" id="KW-0143">Chaperone</keyword>
<evidence type="ECO:0000313" key="2">
    <source>
        <dbReference type="EMBL" id="VAW23105.1"/>
    </source>
</evidence>
<sequence length="102" mass="11747">MSVSSPATPAANSLEAFRRRARYRAWHRGTKELDLILGAYADANTEDFDAIMLARFEALMENEEVHLTTWLISDDELPQNCDRELIEAIRSFQLERSKMNKS</sequence>
<evidence type="ECO:0000256" key="1">
    <source>
        <dbReference type="ARBA" id="ARBA00023186"/>
    </source>
</evidence>
<organism evidence="2">
    <name type="scientific">hydrothermal vent metagenome</name>
    <dbReference type="NCBI Taxonomy" id="652676"/>
    <lineage>
        <taxon>unclassified sequences</taxon>
        <taxon>metagenomes</taxon>
        <taxon>ecological metagenomes</taxon>
    </lineage>
</organism>
<dbReference type="GO" id="GO:0034553">
    <property type="term" value="P:mitochondrial respiratory chain complex II assembly"/>
    <property type="evidence" value="ECO:0007669"/>
    <property type="project" value="TreeGrafter"/>
</dbReference>
<dbReference type="PANTHER" id="PTHR12469:SF2">
    <property type="entry name" value="SUCCINATE DEHYDROGENASE ASSEMBLY FACTOR 2, MITOCHONDRIAL"/>
    <property type="match status" value="1"/>
</dbReference>
<dbReference type="InterPro" id="IPR005631">
    <property type="entry name" value="SDH"/>
</dbReference>
<accession>A0A3B0TWY8</accession>